<proteinExistence type="predicted"/>
<organism evidence="1 2">
    <name type="scientific">Borrelia hermsii</name>
    <dbReference type="NCBI Taxonomy" id="140"/>
    <lineage>
        <taxon>Bacteria</taxon>
        <taxon>Pseudomonadati</taxon>
        <taxon>Spirochaetota</taxon>
        <taxon>Spirochaetia</taxon>
        <taxon>Spirochaetales</taxon>
        <taxon>Borreliaceae</taxon>
        <taxon>Borrelia</taxon>
    </lineage>
</organism>
<accession>A0AAN1CFA5</accession>
<evidence type="ECO:0000313" key="1">
    <source>
        <dbReference type="EMBL" id="AMR75941.1"/>
    </source>
</evidence>
<reference evidence="1 2" key="1">
    <citation type="submission" date="2016-03" db="EMBL/GenBank/DDBJ databases">
        <title>Borrelia hermsii Genome sequencing and assembly.</title>
        <authorList>
            <person name="Bontemps-Gallo S."/>
            <person name="Stewart S."/>
        </authorList>
    </citation>
    <scope>NUCLEOTIDE SEQUENCE [LARGE SCALE GENOMIC DNA]</scope>
    <source>
        <strain evidence="1 2">DAH-2E7</strain>
        <plasmid evidence="2">lp200 sequence</plasmid>
    </source>
</reference>
<protein>
    <recommendedName>
        <fullName evidence="3">Lipoprotein</fullName>
    </recommendedName>
</protein>
<sequence>MDIYNNKLKIIMMIIILFLLNSCKFKDEALGSEHGKGDAMKKLDGNEKLKDARTPIQILLDGFNFSDEYKEAVLYIQKALTDPNVGGLNDKTYTDAEFYDLLVNLGKDRLENCTRATLLAFRVRKDIVDAIEALKDQAKKDEFNANLAVIDGQYLGFLKFMGSTDIADQVYERMSSHADDYRFEGLRKTVHDVFQNGIQQRVP</sequence>
<geneLocation type="plasmid" evidence="2">
    <name>lp200 sequence</name>
</geneLocation>
<keyword evidence="1" id="KW-0614">Plasmid</keyword>
<evidence type="ECO:0008006" key="3">
    <source>
        <dbReference type="Google" id="ProtNLM"/>
    </source>
</evidence>
<dbReference type="EMBL" id="CP014809">
    <property type="protein sequence ID" value="AMR75941.1"/>
    <property type="molecule type" value="Genomic_DNA"/>
</dbReference>
<gene>
    <name evidence="1" type="ORF">A0V01_04840</name>
</gene>
<dbReference type="AlphaFoldDB" id="A0AAN1CFA5"/>
<evidence type="ECO:0000313" key="2">
    <source>
        <dbReference type="Proteomes" id="UP000075229"/>
    </source>
</evidence>
<dbReference type="Proteomes" id="UP000075229">
    <property type="component" value="Plasmid lp200"/>
</dbReference>
<dbReference type="RefSeq" id="WP_062705892.1">
    <property type="nucleotide sequence ID" value="NZ_CP014809.1"/>
</dbReference>
<dbReference type="NCBIfam" id="NF047534">
    <property type="entry name" value="lipo_BTA121_dup"/>
    <property type="match status" value="1"/>
</dbReference>
<name>A0AAN1CFA5_BORHE</name>